<evidence type="ECO:0000259" key="6">
    <source>
        <dbReference type="PROSITE" id="PS50157"/>
    </source>
</evidence>
<dbReference type="Proteomes" id="UP000316759">
    <property type="component" value="Unassembled WGS sequence"/>
</dbReference>
<dbReference type="PROSITE" id="PS00028">
    <property type="entry name" value="ZINC_FINGER_C2H2_1"/>
    <property type="match status" value="2"/>
</dbReference>
<keyword evidence="2" id="KW-0677">Repeat</keyword>
<accession>A0A504YC92</accession>
<dbReference type="GO" id="GO:0008270">
    <property type="term" value="F:zinc ion binding"/>
    <property type="evidence" value="ECO:0007669"/>
    <property type="project" value="UniProtKB-KW"/>
</dbReference>
<reference evidence="7 8" key="1">
    <citation type="submission" date="2019-04" db="EMBL/GenBank/DDBJ databases">
        <title>Annotation for the trematode Fasciola gigantica.</title>
        <authorList>
            <person name="Choi Y.-J."/>
        </authorList>
    </citation>
    <scope>NUCLEOTIDE SEQUENCE [LARGE SCALE GENOMIC DNA]</scope>
    <source>
        <strain evidence="7">Uganda_cow_1</strain>
    </source>
</reference>
<dbReference type="InterPro" id="IPR013087">
    <property type="entry name" value="Znf_C2H2_type"/>
</dbReference>
<dbReference type="PANTHER" id="PTHR24409">
    <property type="entry name" value="ZINC FINGER PROTEIN 142"/>
    <property type="match status" value="1"/>
</dbReference>
<keyword evidence="8" id="KW-1185">Reference proteome</keyword>
<dbReference type="GO" id="GO:0005634">
    <property type="term" value="C:nucleus"/>
    <property type="evidence" value="ECO:0007669"/>
    <property type="project" value="TreeGrafter"/>
</dbReference>
<keyword evidence="1" id="KW-0479">Metal-binding</keyword>
<evidence type="ECO:0000256" key="4">
    <source>
        <dbReference type="ARBA" id="ARBA00022833"/>
    </source>
</evidence>
<dbReference type="InterPro" id="IPR036236">
    <property type="entry name" value="Znf_C2H2_sf"/>
</dbReference>
<evidence type="ECO:0000256" key="1">
    <source>
        <dbReference type="ARBA" id="ARBA00022723"/>
    </source>
</evidence>
<dbReference type="AlphaFoldDB" id="A0A504YC92"/>
<evidence type="ECO:0000313" key="7">
    <source>
        <dbReference type="EMBL" id="TPP59252.1"/>
    </source>
</evidence>
<proteinExistence type="predicted"/>
<name>A0A504YC92_FASGI</name>
<sequence>MNGQTSDAPGSKGVSMMKHVVISASELNELPLSAYECDLCGLQVKTKANLRAHHIKTHRILKCKHSIEHHGGFASCSRLKQHFQNVHMSKSYACDRCGRRFPTPSAHEYHKKLCGNVYACSLCSKTYSVKKHLMQHFRRTGHCKVNSGRSLAKAVVNSGFCRGTTLTEISSAAAKGVSPVFSNKTTPIQAQPTAWIPVLILPVPVPAFTGWNGFHFGTNGTPSLESSVPPVMFPDAKFQLCTPKLQEAKSQPSLLQFPVEMVSQVYMNSQLSERSTQTARADATVATQSYGTSVSVNIGTDEDDISAFLGSLFCDASVETTFPTAQLVHECTDTALDTDAILDSINPVSQYADAAFDTNDSVRSPTKPDYTEPPSPCILTAGDEKFPDHIVALTHEVNKVNQLLAPFSEDQASNGHRVIDPVLSVAHDSIDAQQTTYFLPPTRLLETPPPMRSQNSSQLLSIYHQPESSVMHHGVPSPPETACLTLSMPHGSDTRGMAEIGCQYPKPSVLRSDLSVCTTPDYLPSFQSIGLQSNLWSPTAPVYSSMETQTIDADLESWLNSVHTQTSTSPFDIHAFTDMGVGVNEDFLSAALDSVEADTKFPD</sequence>
<feature type="domain" description="C2H2-type" evidence="6">
    <location>
        <begin position="118"/>
        <end position="147"/>
    </location>
</feature>
<evidence type="ECO:0000313" key="8">
    <source>
        <dbReference type="Proteomes" id="UP000316759"/>
    </source>
</evidence>
<dbReference type="PANTHER" id="PTHR24409:SF295">
    <property type="entry name" value="AZ2-RELATED"/>
    <property type="match status" value="1"/>
</dbReference>
<dbReference type="GO" id="GO:0000977">
    <property type="term" value="F:RNA polymerase II transcription regulatory region sequence-specific DNA binding"/>
    <property type="evidence" value="ECO:0007669"/>
    <property type="project" value="TreeGrafter"/>
</dbReference>
<evidence type="ECO:0000256" key="2">
    <source>
        <dbReference type="ARBA" id="ARBA00022737"/>
    </source>
</evidence>
<organism evidence="7 8">
    <name type="scientific">Fasciola gigantica</name>
    <name type="common">Giant liver fluke</name>
    <dbReference type="NCBI Taxonomy" id="46835"/>
    <lineage>
        <taxon>Eukaryota</taxon>
        <taxon>Metazoa</taxon>
        <taxon>Spiralia</taxon>
        <taxon>Lophotrochozoa</taxon>
        <taxon>Platyhelminthes</taxon>
        <taxon>Trematoda</taxon>
        <taxon>Digenea</taxon>
        <taxon>Plagiorchiida</taxon>
        <taxon>Echinostomata</taxon>
        <taxon>Echinostomatoidea</taxon>
        <taxon>Fasciolidae</taxon>
        <taxon>Fasciola</taxon>
    </lineage>
</organism>
<evidence type="ECO:0000256" key="5">
    <source>
        <dbReference type="PROSITE-ProRule" id="PRU00042"/>
    </source>
</evidence>
<protein>
    <recommendedName>
        <fullName evidence="6">C2H2-type domain-containing protein</fullName>
    </recommendedName>
</protein>
<keyword evidence="3 5" id="KW-0863">Zinc-finger</keyword>
<feature type="domain" description="C2H2-type" evidence="6">
    <location>
        <begin position="35"/>
        <end position="58"/>
    </location>
</feature>
<gene>
    <name evidence="7" type="ORF">FGIG_01427</name>
</gene>
<dbReference type="GO" id="GO:0000981">
    <property type="term" value="F:DNA-binding transcription factor activity, RNA polymerase II-specific"/>
    <property type="evidence" value="ECO:0007669"/>
    <property type="project" value="TreeGrafter"/>
</dbReference>
<dbReference type="OrthoDB" id="6354171at2759"/>
<dbReference type="EMBL" id="SUNJ01010953">
    <property type="protein sequence ID" value="TPP59252.1"/>
    <property type="molecule type" value="Genomic_DNA"/>
</dbReference>
<comment type="caution">
    <text evidence="7">The sequence shown here is derived from an EMBL/GenBank/DDBJ whole genome shotgun (WGS) entry which is preliminary data.</text>
</comment>
<dbReference type="STRING" id="46835.A0A504YC92"/>
<dbReference type="Gene3D" id="3.30.160.60">
    <property type="entry name" value="Classic Zinc Finger"/>
    <property type="match status" value="1"/>
</dbReference>
<dbReference type="SMART" id="SM00355">
    <property type="entry name" value="ZnF_C2H2"/>
    <property type="match status" value="3"/>
</dbReference>
<keyword evidence="4" id="KW-0862">Zinc</keyword>
<dbReference type="Pfam" id="PF00096">
    <property type="entry name" value="zf-C2H2"/>
    <property type="match status" value="1"/>
</dbReference>
<evidence type="ECO:0000256" key="3">
    <source>
        <dbReference type="ARBA" id="ARBA00022771"/>
    </source>
</evidence>
<dbReference type="SUPFAM" id="SSF57667">
    <property type="entry name" value="beta-beta-alpha zinc fingers"/>
    <property type="match status" value="1"/>
</dbReference>
<dbReference type="PROSITE" id="PS50157">
    <property type="entry name" value="ZINC_FINGER_C2H2_2"/>
    <property type="match status" value="2"/>
</dbReference>